<feature type="region of interest" description="Disordered" evidence="1">
    <location>
        <begin position="216"/>
        <end position="284"/>
    </location>
</feature>
<evidence type="ECO:0000313" key="2">
    <source>
        <dbReference type="EMBL" id="KAG1311921.1"/>
    </source>
</evidence>
<organism evidence="2 3">
    <name type="scientific">Rhizopus oryzae</name>
    <name type="common">Mucormycosis agent</name>
    <name type="synonym">Rhizopus arrhizus var. delemar</name>
    <dbReference type="NCBI Taxonomy" id="64495"/>
    <lineage>
        <taxon>Eukaryota</taxon>
        <taxon>Fungi</taxon>
        <taxon>Fungi incertae sedis</taxon>
        <taxon>Mucoromycota</taxon>
        <taxon>Mucoromycotina</taxon>
        <taxon>Mucoromycetes</taxon>
        <taxon>Mucorales</taxon>
        <taxon>Mucorineae</taxon>
        <taxon>Rhizopodaceae</taxon>
        <taxon>Rhizopus</taxon>
    </lineage>
</organism>
<reference evidence="2" key="1">
    <citation type="journal article" date="2020" name="Microb. Genom.">
        <title>Genetic diversity of clinical and environmental Mucorales isolates obtained from an investigation of mucormycosis cases among solid organ transplant recipients.</title>
        <authorList>
            <person name="Nguyen M.H."/>
            <person name="Kaul D."/>
            <person name="Muto C."/>
            <person name="Cheng S.J."/>
            <person name="Richter R.A."/>
            <person name="Bruno V.M."/>
            <person name="Liu G."/>
            <person name="Beyhan S."/>
            <person name="Sundermann A.J."/>
            <person name="Mounaud S."/>
            <person name="Pasculle A.W."/>
            <person name="Nierman W.C."/>
            <person name="Driscoll E."/>
            <person name="Cumbie R."/>
            <person name="Clancy C.J."/>
            <person name="Dupont C.L."/>
        </authorList>
    </citation>
    <scope>NUCLEOTIDE SEQUENCE</scope>
    <source>
        <strain evidence="2">GL11</strain>
    </source>
</reference>
<proteinExistence type="predicted"/>
<dbReference type="OrthoDB" id="418595at2759"/>
<feature type="compositionally biased region" description="Low complexity" evidence="1">
    <location>
        <begin position="348"/>
        <end position="363"/>
    </location>
</feature>
<sequence length="436" mass="49681">MNTPNETNEKKRYSIFTTPIKNDFYAIRHPHHTPNDQENQPNINHTALNELKRAAIDDITSSPSSAIDGFKRMKIQPQNIKINEARSQEQQLQLFNTCKSLWPENQTLGDLSHDKIMELSNLLKIRLLQGKFKLMDNMDPNNELYRLFTQDRVLPTKLKHSHKIALSSKRTKSVLSVVGNRRNLPTGNNSIYTSYEEPIASPLPSIDHDALLVSPIRPQHLPRKKDKTPKNNQKINRTPGKSPRTPMKSPRMATKSPRTPAKTPRTPITPRRKGTTPDAPTVILPDGKQKRMVKSYINLTLDILGKRFFLCEPCNKKYKNRNGLTYHLVRCKNNGPFNNREEDELQSQQSVQSAQSVTSAQSQNTINAATPLNEITPMNETTPTAIIFEENKEEPLLEEFDLFDSINSSFDEDMLSSLQSSNIGFSPQMDDLYNLL</sequence>
<protein>
    <recommendedName>
        <fullName evidence="4">C2H2-type domain-containing protein</fullName>
    </recommendedName>
</protein>
<evidence type="ECO:0008006" key="4">
    <source>
        <dbReference type="Google" id="ProtNLM"/>
    </source>
</evidence>
<dbReference type="Proteomes" id="UP000716291">
    <property type="component" value="Unassembled WGS sequence"/>
</dbReference>
<evidence type="ECO:0000313" key="3">
    <source>
        <dbReference type="Proteomes" id="UP000716291"/>
    </source>
</evidence>
<feature type="region of interest" description="Disordered" evidence="1">
    <location>
        <begin position="348"/>
        <end position="377"/>
    </location>
</feature>
<dbReference type="EMBL" id="JAANQT010000335">
    <property type="protein sequence ID" value="KAG1311921.1"/>
    <property type="molecule type" value="Genomic_DNA"/>
</dbReference>
<evidence type="ECO:0000256" key="1">
    <source>
        <dbReference type="SAM" id="MobiDB-lite"/>
    </source>
</evidence>
<name>A0A9P6XF43_RHIOR</name>
<accession>A0A9P6XF43</accession>
<comment type="caution">
    <text evidence="2">The sequence shown here is derived from an EMBL/GenBank/DDBJ whole genome shotgun (WGS) entry which is preliminary data.</text>
</comment>
<dbReference type="AlphaFoldDB" id="A0A9P6XF43"/>
<keyword evidence="3" id="KW-1185">Reference proteome</keyword>
<gene>
    <name evidence="2" type="ORF">G6F64_003432</name>
</gene>